<gene>
    <name evidence="2" type="ORF">GCM10007927_02710</name>
</gene>
<evidence type="ECO:0000313" key="3">
    <source>
        <dbReference type="Proteomes" id="UP001161388"/>
    </source>
</evidence>
<keyword evidence="3" id="KW-1185">Reference proteome</keyword>
<evidence type="ECO:0000256" key="1">
    <source>
        <dbReference type="SAM" id="SignalP"/>
    </source>
</evidence>
<accession>A0ABQ5VDL1</accession>
<dbReference type="PROSITE" id="PS51257">
    <property type="entry name" value="PROKAR_LIPOPROTEIN"/>
    <property type="match status" value="1"/>
</dbReference>
<dbReference type="EMBL" id="BSNL01000001">
    <property type="protein sequence ID" value="GLQ25468.1"/>
    <property type="molecule type" value="Genomic_DNA"/>
</dbReference>
<keyword evidence="1" id="KW-0732">Signal</keyword>
<name>A0ABQ5VDL1_9RHOB</name>
<reference evidence="2" key="2">
    <citation type="submission" date="2023-01" db="EMBL/GenBank/DDBJ databases">
        <title>Draft genome sequence of Sulfitobacter pacificus strain NBRC 109915.</title>
        <authorList>
            <person name="Sun Q."/>
            <person name="Mori K."/>
        </authorList>
    </citation>
    <scope>NUCLEOTIDE SEQUENCE</scope>
    <source>
        <strain evidence="2">NBRC 109915</strain>
    </source>
</reference>
<evidence type="ECO:0008006" key="4">
    <source>
        <dbReference type="Google" id="ProtNLM"/>
    </source>
</evidence>
<organism evidence="2 3">
    <name type="scientific">Sulfitobacter pacificus</name>
    <dbReference type="NCBI Taxonomy" id="1499314"/>
    <lineage>
        <taxon>Bacteria</taxon>
        <taxon>Pseudomonadati</taxon>
        <taxon>Pseudomonadota</taxon>
        <taxon>Alphaproteobacteria</taxon>
        <taxon>Rhodobacterales</taxon>
        <taxon>Roseobacteraceae</taxon>
        <taxon>Sulfitobacter</taxon>
    </lineage>
</organism>
<sequence length="119" mass="12733">MVRISVALVALLALVACGGGRSAGQRGYAPAVQFASGPIQKACQAQGRKAASRARCGCVQAVANRELSASDQRRGVKYFKNPHALQQVRQNQDNNASNRRFWAAWKAYGQRAAQVCSGV</sequence>
<comment type="caution">
    <text evidence="2">The sequence shown here is derived from an EMBL/GenBank/DDBJ whole genome shotgun (WGS) entry which is preliminary data.</text>
</comment>
<dbReference type="RefSeq" id="WP_284369807.1">
    <property type="nucleotide sequence ID" value="NZ_BAABWP010000005.1"/>
</dbReference>
<proteinExistence type="predicted"/>
<reference evidence="2" key="1">
    <citation type="journal article" date="2014" name="Int. J. Syst. Evol. Microbiol.">
        <title>Complete genome of a new Firmicutes species belonging to the dominant human colonic microbiota ('Ruminococcus bicirculans') reveals two chromosomes and a selective capacity to utilize plant glucans.</title>
        <authorList>
            <consortium name="NISC Comparative Sequencing Program"/>
            <person name="Wegmann U."/>
            <person name="Louis P."/>
            <person name="Goesmann A."/>
            <person name="Henrissat B."/>
            <person name="Duncan S.H."/>
            <person name="Flint H.J."/>
        </authorList>
    </citation>
    <scope>NUCLEOTIDE SEQUENCE</scope>
    <source>
        <strain evidence="2">NBRC 109915</strain>
    </source>
</reference>
<feature type="chain" id="PRO_5045593787" description="Arginine transporter" evidence="1">
    <location>
        <begin position="24"/>
        <end position="119"/>
    </location>
</feature>
<evidence type="ECO:0000313" key="2">
    <source>
        <dbReference type="EMBL" id="GLQ25468.1"/>
    </source>
</evidence>
<dbReference type="Proteomes" id="UP001161388">
    <property type="component" value="Unassembled WGS sequence"/>
</dbReference>
<feature type="signal peptide" evidence="1">
    <location>
        <begin position="1"/>
        <end position="23"/>
    </location>
</feature>
<protein>
    <recommendedName>
        <fullName evidence="4">Arginine transporter</fullName>
    </recommendedName>
</protein>